<evidence type="ECO:0000256" key="1">
    <source>
        <dbReference type="ARBA" id="ARBA00022490"/>
    </source>
</evidence>
<dbReference type="InterPro" id="IPR004616">
    <property type="entry name" value="Leu/Phe-tRNA_Trfase"/>
</dbReference>
<gene>
    <name evidence="4 5" type="primary">aat</name>
    <name evidence="5" type="ORF">BV97_00835</name>
</gene>
<dbReference type="AlphaFoldDB" id="A0A031K322"/>
<dbReference type="STRING" id="158500.BES08_08755"/>
<dbReference type="EMBL" id="JFYZ01000002">
    <property type="protein sequence ID" value="EZP83650.1"/>
    <property type="molecule type" value="Genomic_DNA"/>
</dbReference>
<accession>A0A031K322</accession>
<evidence type="ECO:0000313" key="6">
    <source>
        <dbReference type="Proteomes" id="UP000024329"/>
    </source>
</evidence>
<proteinExistence type="inferred from homology"/>
<dbReference type="Proteomes" id="UP000024329">
    <property type="component" value="Unassembled WGS sequence"/>
</dbReference>
<protein>
    <recommendedName>
        <fullName evidence="4">Leucyl/phenylalanyl-tRNA--protein transferase</fullName>
        <ecNumber evidence="4">2.3.2.6</ecNumber>
    </recommendedName>
    <alternativeName>
        <fullName evidence="4">L/F-transferase</fullName>
    </alternativeName>
    <alternativeName>
        <fullName evidence="4">Leucyltransferase</fullName>
    </alternativeName>
    <alternativeName>
        <fullName evidence="4">Phenyalanyltransferase</fullName>
    </alternativeName>
</protein>
<evidence type="ECO:0000256" key="2">
    <source>
        <dbReference type="ARBA" id="ARBA00022679"/>
    </source>
</evidence>
<dbReference type="RefSeq" id="WP_202902822.1">
    <property type="nucleotide sequence ID" value="NZ_JFYZ01000002.1"/>
</dbReference>
<dbReference type="NCBIfam" id="TIGR00667">
    <property type="entry name" value="aat"/>
    <property type="match status" value="1"/>
</dbReference>
<name>A0A031K322_9SPHN</name>
<evidence type="ECO:0000256" key="4">
    <source>
        <dbReference type="HAMAP-Rule" id="MF_00688"/>
    </source>
</evidence>
<comment type="similarity">
    <text evidence="4">Belongs to the L/F-transferase family.</text>
</comment>
<reference evidence="5 6" key="1">
    <citation type="submission" date="2014-03" db="EMBL/GenBank/DDBJ databases">
        <title>Whole genome sequence of Novosphingobium resinovorum KF1.</title>
        <authorList>
            <person name="Gan H.M."/>
            <person name="Gan H.Y."/>
            <person name="Chew T.H."/>
            <person name="Savka M.A."/>
        </authorList>
    </citation>
    <scope>NUCLEOTIDE SEQUENCE [LARGE SCALE GENOMIC DNA]</scope>
    <source>
        <strain evidence="5 6">KF1</strain>
    </source>
</reference>
<dbReference type="InterPro" id="IPR042221">
    <property type="entry name" value="Leu/Phe-tRNA_Trfase_N"/>
</dbReference>
<dbReference type="GO" id="GO:0030163">
    <property type="term" value="P:protein catabolic process"/>
    <property type="evidence" value="ECO:0007669"/>
    <property type="project" value="UniProtKB-UniRule"/>
</dbReference>
<dbReference type="Gene3D" id="3.40.630.70">
    <property type="entry name" value="Leucyl/phenylalanyl-tRNA-protein transferase, C-terminal domain"/>
    <property type="match status" value="1"/>
</dbReference>
<comment type="caution">
    <text evidence="5">The sequence shown here is derived from an EMBL/GenBank/DDBJ whole genome shotgun (WGS) entry which is preliminary data.</text>
</comment>
<dbReference type="SUPFAM" id="SSF55729">
    <property type="entry name" value="Acyl-CoA N-acyltransferases (Nat)"/>
    <property type="match status" value="1"/>
</dbReference>
<keyword evidence="1 4" id="KW-0963">Cytoplasm</keyword>
<sequence>MHAPRSNPIIEPELLMLAYRSGIFPMSDARDDPEIFWIEPRLRATLPLDGLRVSSSLARTLKRGRFEVTCNRAFSQVMDECAAPRQARDGDANDDGGDSWISHRIQASYENLHFLGHAHSIEVWREGELVGGLYGVGFDRVFCGESMFSRVSDSSKVALCWLVAALRRGGITLLDCQFMTSHLASLGAVEMPQKTYLALLQAAQSGYCSTAGSSTGSGSAAVGEALGDAAGAGVLSLPEAFEALLGDASSCGLASSPGKLIAQLLTQTS</sequence>
<comment type="catalytic activity">
    <reaction evidence="4">
        <text>N-terminal L-lysyl-[protein] + L-leucyl-tRNA(Leu) = N-terminal L-leucyl-L-lysyl-[protein] + tRNA(Leu) + H(+)</text>
        <dbReference type="Rhea" id="RHEA:12340"/>
        <dbReference type="Rhea" id="RHEA-COMP:9613"/>
        <dbReference type="Rhea" id="RHEA-COMP:9622"/>
        <dbReference type="Rhea" id="RHEA-COMP:12670"/>
        <dbReference type="Rhea" id="RHEA-COMP:12671"/>
        <dbReference type="ChEBI" id="CHEBI:15378"/>
        <dbReference type="ChEBI" id="CHEBI:65249"/>
        <dbReference type="ChEBI" id="CHEBI:78442"/>
        <dbReference type="ChEBI" id="CHEBI:78494"/>
        <dbReference type="ChEBI" id="CHEBI:133043"/>
        <dbReference type="EC" id="2.3.2.6"/>
    </reaction>
</comment>
<dbReference type="HAMAP" id="MF_00688">
    <property type="entry name" value="Leu_Phe_trans"/>
    <property type="match status" value="1"/>
</dbReference>
<dbReference type="PANTHER" id="PTHR30098:SF2">
    <property type="entry name" value="LEUCYL_PHENYLALANYL-TRNA--PROTEIN TRANSFERASE"/>
    <property type="match status" value="1"/>
</dbReference>
<comment type="function">
    <text evidence="4">Functions in the N-end rule pathway of protein degradation where it conjugates Leu, Phe and, less efficiently, Met from aminoacyl-tRNAs to the N-termini of proteins containing an N-terminal arginine or lysine.</text>
</comment>
<evidence type="ECO:0000313" key="5">
    <source>
        <dbReference type="EMBL" id="EZP83650.1"/>
    </source>
</evidence>
<keyword evidence="2 4" id="KW-0808">Transferase</keyword>
<dbReference type="eggNOG" id="COG2360">
    <property type="taxonomic scope" value="Bacteria"/>
</dbReference>
<comment type="catalytic activity">
    <reaction evidence="4">
        <text>N-terminal L-arginyl-[protein] + L-leucyl-tRNA(Leu) = N-terminal L-leucyl-L-arginyl-[protein] + tRNA(Leu) + H(+)</text>
        <dbReference type="Rhea" id="RHEA:50416"/>
        <dbReference type="Rhea" id="RHEA-COMP:9613"/>
        <dbReference type="Rhea" id="RHEA-COMP:9622"/>
        <dbReference type="Rhea" id="RHEA-COMP:12672"/>
        <dbReference type="Rhea" id="RHEA-COMP:12673"/>
        <dbReference type="ChEBI" id="CHEBI:15378"/>
        <dbReference type="ChEBI" id="CHEBI:64719"/>
        <dbReference type="ChEBI" id="CHEBI:78442"/>
        <dbReference type="ChEBI" id="CHEBI:78494"/>
        <dbReference type="ChEBI" id="CHEBI:133044"/>
        <dbReference type="EC" id="2.3.2.6"/>
    </reaction>
</comment>
<dbReference type="PANTHER" id="PTHR30098">
    <property type="entry name" value="LEUCYL/PHENYLALANYL-TRNA--PROTEIN TRANSFERASE"/>
    <property type="match status" value="1"/>
</dbReference>
<comment type="subcellular location">
    <subcellularLocation>
        <location evidence="4">Cytoplasm</location>
    </subcellularLocation>
</comment>
<organism evidence="5 6">
    <name type="scientific">Novosphingobium resinovorum</name>
    <dbReference type="NCBI Taxonomy" id="158500"/>
    <lineage>
        <taxon>Bacteria</taxon>
        <taxon>Pseudomonadati</taxon>
        <taxon>Pseudomonadota</taxon>
        <taxon>Alphaproteobacteria</taxon>
        <taxon>Sphingomonadales</taxon>
        <taxon>Sphingomonadaceae</taxon>
        <taxon>Novosphingobium</taxon>
    </lineage>
</organism>
<dbReference type="Gene3D" id="3.30.70.3550">
    <property type="entry name" value="Leucyl/phenylalanyl-tRNA-protein transferase, N-terminal domain"/>
    <property type="match status" value="1"/>
</dbReference>
<dbReference type="EC" id="2.3.2.6" evidence="4"/>
<comment type="catalytic activity">
    <reaction evidence="4">
        <text>L-phenylalanyl-tRNA(Phe) + an N-terminal L-alpha-aminoacyl-[protein] = an N-terminal L-phenylalanyl-L-alpha-aminoacyl-[protein] + tRNA(Phe)</text>
        <dbReference type="Rhea" id="RHEA:43632"/>
        <dbReference type="Rhea" id="RHEA-COMP:9668"/>
        <dbReference type="Rhea" id="RHEA-COMP:9699"/>
        <dbReference type="Rhea" id="RHEA-COMP:10636"/>
        <dbReference type="Rhea" id="RHEA-COMP:10637"/>
        <dbReference type="ChEBI" id="CHEBI:78442"/>
        <dbReference type="ChEBI" id="CHEBI:78531"/>
        <dbReference type="ChEBI" id="CHEBI:78597"/>
        <dbReference type="ChEBI" id="CHEBI:83561"/>
        <dbReference type="EC" id="2.3.2.6"/>
    </reaction>
</comment>
<dbReference type="InterPro" id="IPR016181">
    <property type="entry name" value="Acyl_CoA_acyltransferase"/>
</dbReference>
<keyword evidence="3 4" id="KW-0012">Acyltransferase</keyword>
<dbReference type="Pfam" id="PF03588">
    <property type="entry name" value="Leu_Phe_trans"/>
    <property type="match status" value="1"/>
</dbReference>
<dbReference type="GO" id="GO:0005737">
    <property type="term" value="C:cytoplasm"/>
    <property type="evidence" value="ECO:0007669"/>
    <property type="project" value="UniProtKB-SubCell"/>
</dbReference>
<evidence type="ECO:0000256" key="3">
    <source>
        <dbReference type="ARBA" id="ARBA00023315"/>
    </source>
</evidence>
<dbReference type="PATRIC" id="fig|158500.4.peg.855"/>
<dbReference type="InterPro" id="IPR042203">
    <property type="entry name" value="Leu/Phe-tRNA_Trfase_C"/>
</dbReference>
<dbReference type="GO" id="GO:0008914">
    <property type="term" value="F:leucyl-tRNA--protein transferase activity"/>
    <property type="evidence" value="ECO:0007669"/>
    <property type="project" value="UniProtKB-UniRule"/>
</dbReference>